<dbReference type="Proteomes" id="UP000194236">
    <property type="component" value="Unassembled WGS sequence"/>
</dbReference>
<evidence type="ECO:0000313" key="2">
    <source>
        <dbReference type="EMBL" id="OTF79136.1"/>
    </source>
</evidence>
<name>A0A1Y3BHR6_EURMA</name>
<dbReference type="EMBL" id="MUJZ01024710">
    <property type="protein sequence ID" value="OTF79136.1"/>
    <property type="molecule type" value="Genomic_DNA"/>
</dbReference>
<feature type="transmembrane region" description="Helical" evidence="1">
    <location>
        <begin position="18"/>
        <end position="35"/>
    </location>
</feature>
<comment type="caution">
    <text evidence="2">The sequence shown here is derived from an EMBL/GenBank/DDBJ whole genome shotgun (WGS) entry which is preliminary data.</text>
</comment>
<keyword evidence="1" id="KW-1133">Transmembrane helix</keyword>
<protein>
    <submittedName>
        <fullName evidence="2">Uncharacterized protein</fullName>
    </submittedName>
</protein>
<reference evidence="2 3" key="1">
    <citation type="submission" date="2017-03" db="EMBL/GenBank/DDBJ databases">
        <title>Genome Survey of Euroglyphus maynei.</title>
        <authorList>
            <person name="Arlian L.G."/>
            <person name="Morgan M.S."/>
            <person name="Rider S.D."/>
        </authorList>
    </citation>
    <scope>NUCLEOTIDE SEQUENCE [LARGE SCALE GENOMIC DNA]</scope>
    <source>
        <strain evidence="2">Arlian Lab</strain>
        <tissue evidence="2">Whole body</tissue>
    </source>
</reference>
<evidence type="ECO:0000256" key="1">
    <source>
        <dbReference type="SAM" id="Phobius"/>
    </source>
</evidence>
<gene>
    <name evidence="2" type="ORF">BLA29_003001</name>
</gene>
<organism evidence="2 3">
    <name type="scientific">Euroglyphus maynei</name>
    <name type="common">Mayne's house dust mite</name>
    <dbReference type="NCBI Taxonomy" id="6958"/>
    <lineage>
        <taxon>Eukaryota</taxon>
        <taxon>Metazoa</taxon>
        <taxon>Ecdysozoa</taxon>
        <taxon>Arthropoda</taxon>
        <taxon>Chelicerata</taxon>
        <taxon>Arachnida</taxon>
        <taxon>Acari</taxon>
        <taxon>Acariformes</taxon>
        <taxon>Sarcoptiformes</taxon>
        <taxon>Astigmata</taxon>
        <taxon>Psoroptidia</taxon>
        <taxon>Analgoidea</taxon>
        <taxon>Pyroglyphidae</taxon>
        <taxon>Pyroglyphinae</taxon>
        <taxon>Euroglyphus</taxon>
    </lineage>
</organism>
<keyword evidence="1" id="KW-0472">Membrane</keyword>
<sequence length="94" mass="11294">MVKIWRLVFARIHKNKTFLCRLITILTIIFYFTIWRRFFHTNEFRIVKPLKYGDLYEKLNPVIESWGQNGHPVQLNTEQKKLSEKSFSSAAFNS</sequence>
<keyword evidence="3" id="KW-1185">Reference proteome</keyword>
<evidence type="ECO:0000313" key="3">
    <source>
        <dbReference type="Proteomes" id="UP000194236"/>
    </source>
</evidence>
<accession>A0A1Y3BHR6</accession>
<dbReference type="AlphaFoldDB" id="A0A1Y3BHR6"/>
<proteinExistence type="predicted"/>
<keyword evidence="1" id="KW-0812">Transmembrane</keyword>